<accession>A0A0N9UM06</accession>
<evidence type="ECO:0000313" key="2">
    <source>
        <dbReference type="EMBL" id="ALH80727.1"/>
    </source>
</evidence>
<evidence type="ECO:0000256" key="1">
    <source>
        <dbReference type="SAM" id="MobiDB-lite"/>
    </source>
</evidence>
<dbReference type="KEGG" id="smag:AN936_10200"/>
<gene>
    <name evidence="2" type="ORF">AN936_10200</name>
</gene>
<dbReference type="EMBL" id="CP012700">
    <property type="protein sequence ID" value="ALH80727.1"/>
    <property type="molecule type" value="Genomic_DNA"/>
</dbReference>
<dbReference type="Proteomes" id="UP000058074">
    <property type="component" value="Chromosome"/>
</dbReference>
<dbReference type="PATRIC" id="fig|33050.5.peg.2110"/>
<name>A0A0N9UM06_SPHMC</name>
<organism evidence="2 3">
    <name type="scientific">Sphingopyxis macrogoltabida</name>
    <name type="common">Sphingomonas macrogoltabidus</name>
    <dbReference type="NCBI Taxonomy" id="33050"/>
    <lineage>
        <taxon>Bacteria</taxon>
        <taxon>Pseudomonadati</taxon>
        <taxon>Pseudomonadota</taxon>
        <taxon>Alphaproteobacteria</taxon>
        <taxon>Sphingomonadales</taxon>
        <taxon>Sphingomonadaceae</taxon>
        <taxon>Sphingopyxis</taxon>
    </lineage>
</organism>
<feature type="region of interest" description="Disordered" evidence="1">
    <location>
        <begin position="104"/>
        <end position="130"/>
    </location>
</feature>
<proteinExistence type="predicted"/>
<protein>
    <submittedName>
        <fullName evidence="2">Uncharacterized protein</fullName>
    </submittedName>
</protein>
<reference evidence="2 3" key="1">
    <citation type="journal article" date="2015" name="Genome Announc.">
        <title>Complete Genome Sequence of Polypropylene Glycol- and Polyethylene Glycol-Degrading Sphingopyxis macrogoltabida Strain EY-1.</title>
        <authorList>
            <person name="Ohtsubo Y."/>
            <person name="Nagata Y."/>
            <person name="Numata M."/>
            <person name="Tsuchikane K."/>
            <person name="Hosoyama A."/>
            <person name="Yamazoe A."/>
            <person name="Tsuda M."/>
            <person name="Fujita N."/>
            <person name="Kawai F."/>
        </authorList>
    </citation>
    <scope>NUCLEOTIDE SEQUENCE [LARGE SCALE GENOMIC DNA]</scope>
    <source>
        <strain evidence="2 3">EY-1</strain>
    </source>
</reference>
<dbReference type="OrthoDB" id="7450787at2"/>
<feature type="compositionally biased region" description="Acidic residues" evidence="1">
    <location>
        <begin position="112"/>
        <end position="130"/>
    </location>
</feature>
<evidence type="ECO:0000313" key="3">
    <source>
        <dbReference type="Proteomes" id="UP000058074"/>
    </source>
</evidence>
<dbReference type="RefSeq" id="WP_054588043.1">
    <property type="nucleotide sequence ID" value="NZ_CP012700.1"/>
</dbReference>
<sequence length="130" mass="14351">MRPSRTRLINAARRSMIERAELRRKLGVAGNALKPGALLSRGKYRVGEKVDDAAHAVRKEFQSNRLPIALAAVAGVAWLFREPIKEHVPRLGRKIQELAASVADRLHPGDAEPADDDDIEIVEDDNEAAQ</sequence>
<dbReference type="AlphaFoldDB" id="A0A0N9UM06"/>